<evidence type="ECO:0000256" key="5">
    <source>
        <dbReference type="ARBA" id="ARBA00017058"/>
    </source>
</evidence>
<protein>
    <recommendedName>
        <fullName evidence="5 9">Adenylosuccinate lyase</fullName>
        <shortName evidence="9">ASL</shortName>
        <ecNumber evidence="4 9">4.3.2.2</ecNumber>
    </recommendedName>
    <alternativeName>
        <fullName evidence="8 9">Adenylosuccinase</fullName>
    </alternativeName>
</protein>
<sequence>MMRAMRVRASASSGRKPTAALTCGRARRGVSSSARSGHQALRRVGGRAAAPASGTGAPTSRSASAATVGDQHDHLALSELTAVGPLDGRYGAKVKDLRGVFSEYGLIKKRVEVEIRWIQHLSRCSDIAEVPQFSAETEAFLDSIVANFSLEDALVVKRTEAVTKHDVKSVEYYVKQRLSERDELAPILEYVHFSCTSEDINNLAHALMLKEGTEKHLLPKMDEIVAQVKQLAVKNASIPMLSRTHGQPASPTTVGKEMANVAYRLQRQRDQVARVEYLGKFAGAVGNYNAHLVAYPNADWEQIAKSFVTSFGIGFNPYTTQIEPHDYIAELFSAISRYNVVLLDFDRDVWSYISLGYFKQKTVKGEVGSSTMPHKVNPIDFENSEGNLGVANALADHLGAKLPVSRWQRDLTDSTVLRNMGLVFGYSQLAYASSLQGIGKLEVNEAAIAADIDAAWEVLAEPVQTIMRKCGIEEPYEKLKEFTRGQAVTKEMMVEFAEKLDIPSEEKAKLLNLQPRTYLGNAEKQASEV</sequence>
<evidence type="ECO:0000256" key="8">
    <source>
        <dbReference type="ARBA" id="ARBA00030717"/>
    </source>
</evidence>
<dbReference type="EC" id="4.3.2.2" evidence="4 9"/>
<dbReference type="GO" id="GO:0006188">
    <property type="term" value="P:IMP biosynthetic process"/>
    <property type="evidence" value="ECO:0007669"/>
    <property type="project" value="InterPro"/>
</dbReference>
<dbReference type="Gene3D" id="1.20.200.10">
    <property type="entry name" value="Fumarase/aspartase (Central domain)"/>
    <property type="match status" value="1"/>
</dbReference>
<dbReference type="InterPro" id="IPR020557">
    <property type="entry name" value="Fumarate_lyase_CS"/>
</dbReference>
<comment type="pathway">
    <text evidence="2 9">Purine metabolism; AMP biosynthesis via de novo pathway; AMP from IMP: step 2/2.</text>
</comment>
<evidence type="ECO:0000256" key="3">
    <source>
        <dbReference type="ARBA" id="ARBA00008273"/>
    </source>
</evidence>
<dbReference type="Gene3D" id="1.10.275.10">
    <property type="entry name" value="Fumarase/aspartase (N-terminal domain)"/>
    <property type="match status" value="1"/>
</dbReference>
<dbReference type="CDD" id="cd01598">
    <property type="entry name" value="PurB"/>
    <property type="match status" value="1"/>
</dbReference>
<dbReference type="SUPFAM" id="SSF48557">
    <property type="entry name" value="L-aspartase-like"/>
    <property type="match status" value="1"/>
</dbReference>
<evidence type="ECO:0000256" key="4">
    <source>
        <dbReference type="ARBA" id="ARBA00012339"/>
    </source>
</evidence>
<comment type="pathway">
    <text evidence="1 9">Purine metabolism; IMP biosynthesis via de novo pathway; 5-amino-1-(5-phospho-D-ribosyl)imidazole-4-carboxamide from 5-amino-1-(5-phospho-D-ribosyl)imidazole-4-carboxylate: step 2/2.</text>
</comment>
<feature type="domain" description="Fumarate lyase N-terminal" evidence="11">
    <location>
        <begin position="88"/>
        <end position="387"/>
    </location>
</feature>
<evidence type="ECO:0000256" key="2">
    <source>
        <dbReference type="ARBA" id="ARBA00004734"/>
    </source>
</evidence>
<organism evidence="13 14">
    <name type="scientific">Chloropicon roscoffensis</name>
    <dbReference type="NCBI Taxonomy" id="1461544"/>
    <lineage>
        <taxon>Eukaryota</taxon>
        <taxon>Viridiplantae</taxon>
        <taxon>Chlorophyta</taxon>
        <taxon>Chloropicophyceae</taxon>
        <taxon>Chloropicales</taxon>
        <taxon>Chloropicaceae</taxon>
        <taxon>Chloropicon</taxon>
    </lineage>
</organism>
<dbReference type="EMBL" id="CP151504">
    <property type="protein sequence ID" value="WZN61243.1"/>
    <property type="molecule type" value="Genomic_DNA"/>
</dbReference>
<comment type="catalytic activity">
    <reaction evidence="9">
        <text>(2S)-2-[5-amino-1-(5-phospho-beta-D-ribosyl)imidazole-4-carboxamido]succinate = 5-amino-1-(5-phospho-beta-D-ribosyl)imidazole-4-carboxamide + fumarate</text>
        <dbReference type="Rhea" id="RHEA:23920"/>
        <dbReference type="ChEBI" id="CHEBI:29806"/>
        <dbReference type="ChEBI" id="CHEBI:58443"/>
        <dbReference type="ChEBI" id="CHEBI:58475"/>
        <dbReference type="EC" id="4.3.2.2"/>
    </reaction>
</comment>
<dbReference type="AlphaFoldDB" id="A0AAX4P5N7"/>
<evidence type="ECO:0000256" key="6">
    <source>
        <dbReference type="ARBA" id="ARBA00022755"/>
    </source>
</evidence>
<accession>A0AAX4P5N7</accession>
<dbReference type="Proteomes" id="UP001472866">
    <property type="component" value="Chromosome 04"/>
</dbReference>
<evidence type="ECO:0000256" key="9">
    <source>
        <dbReference type="RuleBase" id="RU361172"/>
    </source>
</evidence>
<dbReference type="Gene3D" id="1.10.40.30">
    <property type="entry name" value="Fumarase/aspartase (C-terminal domain)"/>
    <property type="match status" value="1"/>
</dbReference>
<dbReference type="InterPro" id="IPR000362">
    <property type="entry name" value="Fumarate_lyase_fam"/>
</dbReference>
<reference evidence="13 14" key="1">
    <citation type="submission" date="2024-03" db="EMBL/GenBank/DDBJ databases">
        <title>Complete genome sequence of the green alga Chloropicon roscoffensis RCC1871.</title>
        <authorList>
            <person name="Lemieux C."/>
            <person name="Pombert J.-F."/>
            <person name="Otis C."/>
            <person name="Turmel M."/>
        </authorList>
    </citation>
    <scope>NUCLEOTIDE SEQUENCE [LARGE SCALE GENOMIC DNA]</scope>
    <source>
        <strain evidence="13 14">RCC1871</strain>
    </source>
</reference>
<dbReference type="PANTHER" id="PTHR43411">
    <property type="entry name" value="ADENYLOSUCCINATE LYASE"/>
    <property type="match status" value="1"/>
</dbReference>
<evidence type="ECO:0000259" key="12">
    <source>
        <dbReference type="Pfam" id="PF08328"/>
    </source>
</evidence>
<keyword evidence="6 9" id="KW-0658">Purine biosynthesis</keyword>
<dbReference type="InterPro" id="IPR024083">
    <property type="entry name" value="Fumarase/histidase_N"/>
</dbReference>
<dbReference type="FunFam" id="1.20.200.10:FF:000004">
    <property type="entry name" value="Adenylosuccinate lyase"/>
    <property type="match status" value="1"/>
</dbReference>
<comment type="similarity">
    <text evidence="3 9">Belongs to the lyase 1 family. Adenylosuccinate lyase subfamily.</text>
</comment>
<evidence type="ECO:0000313" key="14">
    <source>
        <dbReference type="Proteomes" id="UP001472866"/>
    </source>
</evidence>
<evidence type="ECO:0000259" key="11">
    <source>
        <dbReference type="Pfam" id="PF00206"/>
    </source>
</evidence>
<dbReference type="InterPro" id="IPR008948">
    <property type="entry name" value="L-Aspartase-like"/>
</dbReference>
<feature type="domain" description="Adenylosuccinate lyase PurB C-terminal" evidence="12">
    <location>
        <begin position="405"/>
        <end position="519"/>
    </location>
</feature>
<dbReference type="Pfam" id="PF00206">
    <property type="entry name" value="Lyase_1"/>
    <property type="match status" value="1"/>
</dbReference>
<feature type="region of interest" description="Disordered" evidence="10">
    <location>
        <begin position="1"/>
        <end position="63"/>
    </location>
</feature>
<keyword evidence="7 9" id="KW-0456">Lyase</keyword>
<name>A0AAX4P5N7_9CHLO</name>
<gene>
    <name evidence="13" type="ORF">HKI87_04g27780</name>
</gene>
<evidence type="ECO:0000256" key="7">
    <source>
        <dbReference type="ARBA" id="ARBA00023239"/>
    </source>
</evidence>
<keyword evidence="14" id="KW-1185">Reference proteome</keyword>
<dbReference type="PRINTS" id="PR00149">
    <property type="entry name" value="FUMRATELYASE"/>
</dbReference>
<dbReference type="Pfam" id="PF08328">
    <property type="entry name" value="ASL_C"/>
    <property type="match status" value="1"/>
</dbReference>
<proteinExistence type="inferred from homology"/>
<evidence type="ECO:0000256" key="10">
    <source>
        <dbReference type="SAM" id="MobiDB-lite"/>
    </source>
</evidence>
<dbReference type="InterPro" id="IPR004769">
    <property type="entry name" value="Pur_lyase"/>
</dbReference>
<comment type="catalytic activity">
    <reaction evidence="9">
        <text>N(6)-(1,2-dicarboxyethyl)-AMP = fumarate + AMP</text>
        <dbReference type="Rhea" id="RHEA:16853"/>
        <dbReference type="ChEBI" id="CHEBI:29806"/>
        <dbReference type="ChEBI" id="CHEBI:57567"/>
        <dbReference type="ChEBI" id="CHEBI:456215"/>
        <dbReference type="EC" id="4.3.2.2"/>
    </reaction>
</comment>
<dbReference type="InterPro" id="IPR047136">
    <property type="entry name" value="PurB_bact"/>
</dbReference>
<dbReference type="NCBIfam" id="TIGR00928">
    <property type="entry name" value="purB"/>
    <property type="match status" value="1"/>
</dbReference>
<feature type="compositionally biased region" description="Low complexity" evidence="10">
    <location>
        <begin position="48"/>
        <end position="60"/>
    </location>
</feature>
<dbReference type="GO" id="GO:0004018">
    <property type="term" value="F:N6-(1,2-dicarboxyethyl)AMP AMP-lyase (fumarate-forming) activity"/>
    <property type="evidence" value="ECO:0007669"/>
    <property type="project" value="InterPro"/>
</dbReference>
<evidence type="ECO:0000313" key="13">
    <source>
        <dbReference type="EMBL" id="WZN61243.1"/>
    </source>
</evidence>
<dbReference type="InterPro" id="IPR022761">
    <property type="entry name" value="Fumarate_lyase_N"/>
</dbReference>
<dbReference type="InterPro" id="IPR013539">
    <property type="entry name" value="PurB_C"/>
</dbReference>
<evidence type="ECO:0000256" key="1">
    <source>
        <dbReference type="ARBA" id="ARBA00004706"/>
    </source>
</evidence>
<dbReference type="PANTHER" id="PTHR43411:SF1">
    <property type="entry name" value="ADENYLOSUCCINATE LYASE"/>
    <property type="match status" value="1"/>
</dbReference>
<dbReference type="PROSITE" id="PS00163">
    <property type="entry name" value="FUMARATE_LYASES"/>
    <property type="match status" value="1"/>
</dbReference>
<dbReference type="NCBIfam" id="NF006764">
    <property type="entry name" value="PRK09285.1"/>
    <property type="match status" value="1"/>
</dbReference>